<dbReference type="AlphaFoldDB" id="A0A0L0FSX5"/>
<evidence type="ECO:0000313" key="1">
    <source>
        <dbReference type="EMBL" id="KNC79671.1"/>
    </source>
</evidence>
<gene>
    <name evidence="1" type="ORF">SARC_07935</name>
</gene>
<protein>
    <submittedName>
        <fullName evidence="1">Uncharacterized protein</fullName>
    </submittedName>
</protein>
<keyword evidence="2" id="KW-1185">Reference proteome</keyword>
<dbReference type="GeneID" id="25908439"/>
<evidence type="ECO:0000313" key="2">
    <source>
        <dbReference type="Proteomes" id="UP000054560"/>
    </source>
</evidence>
<reference evidence="1 2" key="1">
    <citation type="submission" date="2011-02" db="EMBL/GenBank/DDBJ databases">
        <title>The Genome Sequence of Sphaeroforma arctica JP610.</title>
        <authorList>
            <consortium name="The Broad Institute Genome Sequencing Platform"/>
            <person name="Russ C."/>
            <person name="Cuomo C."/>
            <person name="Young S.K."/>
            <person name="Zeng Q."/>
            <person name="Gargeya S."/>
            <person name="Alvarado L."/>
            <person name="Berlin A."/>
            <person name="Chapman S.B."/>
            <person name="Chen Z."/>
            <person name="Freedman E."/>
            <person name="Gellesch M."/>
            <person name="Goldberg J."/>
            <person name="Griggs A."/>
            <person name="Gujja S."/>
            <person name="Heilman E."/>
            <person name="Heiman D."/>
            <person name="Howarth C."/>
            <person name="Mehta T."/>
            <person name="Neiman D."/>
            <person name="Pearson M."/>
            <person name="Roberts A."/>
            <person name="Saif S."/>
            <person name="Shea T."/>
            <person name="Shenoy N."/>
            <person name="Sisk P."/>
            <person name="Stolte C."/>
            <person name="Sykes S."/>
            <person name="White J."/>
            <person name="Yandava C."/>
            <person name="Burger G."/>
            <person name="Gray M.W."/>
            <person name="Holland P.W.H."/>
            <person name="King N."/>
            <person name="Lang F.B.F."/>
            <person name="Roger A.J."/>
            <person name="Ruiz-Trillo I."/>
            <person name="Haas B."/>
            <person name="Nusbaum C."/>
            <person name="Birren B."/>
        </authorList>
    </citation>
    <scope>NUCLEOTIDE SEQUENCE [LARGE SCALE GENOMIC DNA]</scope>
    <source>
        <strain evidence="1 2">JP610</strain>
    </source>
</reference>
<dbReference type="EMBL" id="KQ242264">
    <property type="protein sequence ID" value="KNC79671.1"/>
    <property type="molecule type" value="Genomic_DNA"/>
</dbReference>
<accession>A0A0L0FSX5</accession>
<sequence length="125" mass="13824">MVFDISDVEEDQVRGSVSHGVLTMGTTSRVVTIVCIATPTGPNLSSENRAYFLEGWQDRLWKDTMGPHGYSTSGPKVWLTATHLVLAQPRVCRASLQANIDSVRYSEANFDRHNGSSNGRQPECR</sequence>
<name>A0A0L0FSX5_9EUKA</name>
<organism evidence="1 2">
    <name type="scientific">Sphaeroforma arctica JP610</name>
    <dbReference type="NCBI Taxonomy" id="667725"/>
    <lineage>
        <taxon>Eukaryota</taxon>
        <taxon>Ichthyosporea</taxon>
        <taxon>Ichthyophonida</taxon>
        <taxon>Sphaeroforma</taxon>
    </lineage>
</organism>
<dbReference type="RefSeq" id="XP_014153573.1">
    <property type="nucleotide sequence ID" value="XM_014298098.1"/>
</dbReference>
<proteinExistence type="predicted"/>
<dbReference type="Proteomes" id="UP000054560">
    <property type="component" value="Unassembled WGS sequence"/>
</dbReference>